<keyword evidence="1" id="KW-1133">Transmembrane helix</keyword>
<protein>
    <recommendedName>
        <fullName evidence="2">Regulatory protein YycH-like domain-containing protein</fullName>
    </recommendedName>
</protein>
<dbReference type="Pfam" id="PF09648">
    <property type="entry name" value="YycI"/>
    <property type="match status" value="1"/>
</dbReference>
<feature type="domain" description="Regulatory protein YycH-like" evidence="2">
    <location>
        <begin position="32"/>
        <end position="254"/>
    </location>
</feature>
<organism evidence="3 6">
    <name type="scientific">Staphylococcus devriesei</name>
    <dbReference type="NCBI Taxonomy" id="586733"/>
    <lineage>
        <taxon>Bacteria</taxon>
        <taxon>Bacillati</taxon>
        <taxon>Bacillota</taxon>
        <taxon>Bacilli</taxon>
        <taxon>Bacillales</taxon>
        <taxon>Staphylococcaceae</taxon>
        <taxon>Staphylococcus</taxon>
    </lineage>
</organism>
<feature type="transmembrane region" description="Helical" evidence="1">
    <location>
        <begin position="9"/>
        <end position="26"/>
    </location>
</feature>
<evidence type="ECO:0000256" key="1">
    <source>
        <dbReference type="SAM" id="Phobius"/>
    </source>
</evidence>
<evidence type="ECO:0000313" key="3">
    <source>
        <dbReference type="EMBL" id="PTE74463.1"/>
    </source>
</evidence>
<dbReference type="AlphaFoldDB" id="A0A2K4DN24"/>
<dbReference type="GeneID" id="48886719"/>
<reference evidence="5 6" key="1">
    <citation type="journal article" date="2016" name="Front. Microbiol.">
        <title>Comprehensive Phylogenetic Analysis of Bovine Non-aureus Staphylococci Species Based on Whole-Genome Sequencing.</title>
        <authorList>
            <person name="Naushad S."/>
            <person name="Barkema H.W."/>
            <person name="Luby C."/>
            <person name="Condas L.A."/>
            <person name="Nobrega D.B."/>
            <person name="Carson D.A."/>
            <person name="De Buck J."/>
        </authorList>
    </citation>
    <scope>NUCLEOTIDE SEQUENCE [LARGE SCALE GENOMIC DNA]</scope>
    <source>
        <strain evidence="4 5">SNUC 1409</strain>
        <strain evidence="3 6">SNUC 761</strain>
    </source>
</reference>
<evidence type="ECO:0000259" key="2">
    <source>
        <dbReference type="Pfam" id="PF09648"/>
    </source>
</evidence>
<evidence type="ECO:0000313" key="4">
    <source>
        <dbReference type="EMBL" id="PTF14237.1"/>
    </source>
</evidence>
<reference evidence="4" key="2">
    <citation type="submission" date="2018-03" db="EMBL/GenBank/DDBJ databases">
        <authorList>
            <person name="Naushad S."/>
        </authorList>
    </citation>
    <scope>NUCLEOTIDE SEQUENCE</scope>
    <source>
        <strain evidence="4">SNUC 1409</strain>
    </source>
</reference>
<dbReference type="EMBL" id="PYZI01000005">
    <property type="protein sequence ID" value="PTF14237.1"/>
    <property type="molecule type" value="Genomic_DNA"/>
</dbReference>
<evidence type="ECO:0000313" key="6">
    <source>
        <dbReference type="Proteomes" id="UP000242547"/>
    </source>
</evidence>
<gene>
    <name evidence="3" type="ORF">BUY44_01115</name>
    <name evidence="4" type="ORF">BUY47_06205</name>
</gene>
<evidence type="ECO:0000313" key="5">
    <source>
        <dbReference type="Proteomes" id="UP000242088"/>
    </source>
</evidence>
<dbReference type="RefSeq" id="WP_103166465.1">
    <property type="nucleotide sequence ID" value="NZ_CP130489.1"/>
</dbReference>
<name>A0A2K4DN24_9STAP</name>
<keyword evidence="5" id="KW-1185">Reference proteome</keyword>
<reference evidence="3" key="3">
    <citation type="submission" date="2018-03" db="EMBL/GenBank/DDBJ databases">
        <authorList>
            <person name="Keele B.F."/>
        </authorList>
    </citation>
    <scope>NUCLEOTIDE SEQUENCE</scope>
    <source>
        <strain evidence="3">SNUC 761</strain>
    </source>
</reference>
<keyword evidence="1" id="KW-0472">Membrane</keyword>
<dbReference type="Proteomes" id="UP000242547">
    <property type="component" value="Unassembled WGS sequence"/>
</dbReference>
<dbReference type="OrthoDB" id="2388036at2"/>
<dbReference type="Gene3D" id="2.40.128.690">
    <property type="entry name" value="YycH protein, domain 3-like"/>
    <property type="match status" value="1"/>
</dbReference>
<dbReference type="GO" id="GO:0016020">
    <property type="term" value="C:membrane"/>
    <property type="evidence" value="ECO:0007669"/>
    <property type="project" value="InterPro"/>
</dbReference>
<comment type="caution">
    <text evidence="3">The sequence shown here is derived from an EMBL/GenBank/DDBJ whole genome shotgun (WGS) entry which is preliminary data.</text>
</comment>
<dbReference type="EMBL" id="PYZL01000004">
    <property type="protein sequence ID" value="PTE74463.1"/>
    <property type="molecule type" value="Genomic_DNA"/>
</dbReference>
<dbReference type="InterPro" id="IPR018604">
    <property type="entry name" value="YycI-like"/>
</dbReference>
<keyword evidence="1" id="KW-0812">Transmembrane</keyword>
<dbReference type="Proteomes" id="UP000242088">
    <property type="component" value="Unassembled WGS sequence"/>
</dbReference>
<accession>A0A2K4DN24</accession>
<proteinExistence type="predicted"/>
<sequence length="263" mass="30166">MNWKQTKTLFIFVFILVNILLVIIYVNKVTKSQINESESDNEVNFQQEEIQVAKDILNKDVSGTEMQMITAKSKNFDSEAENESSLEADDSGYKLNGEIDKTVNVSDSNLSDLKDYIMENIYRGKSYQLGNVTSNTVTYEQTYEGYPLMNNNKARLRFYVDNGKATSYKQTVMNKIEPATSDSNPKKQVITPRKAIETLYFNRYLKSGDQVLDARLGYYSVVRETNVQLLQANWEIKVKHKGKNETKTYYVEATSSNPKVIDN</sequence>